<protein>
    <submittedName>
        <fullName evidence="2">Thiosulfate oxidation carrier complex protein SoxZ</fullName>
    </submittedName>
</protein>
<organism evidence="2 3">
    <name type="scientific">Candidatus Accumulibacter proximus</name>
    <dbReference type="NCBI Taxonomy" id="2954385"/>
    <lineage>
        <taxon>Bacteria</taxon>
        <taxon>Pseudomonadati</taxon>
        <taxon>Pseudomonadota</taxon>
        <taxon>Betaproteobacteria</taxon>
        <taxon>Candidatus Accumulibacter</taxon>
    </lineage>
</organism>
<dbReference type="AlphaFoldDB" id="A0A935PYW8"/>
<dbReference type="InterPro" id="IPR030995">
    <property type="entry name" value="SoxZ"/>
</dbReference>
<accession>A0A935PYW8</accession>
<evidence type="ECO:0000313" key="3">
    <source>
        <dbReference type="Proteomes" id="UP000697998"/>
    </source>
</evidence>
<reference evidence="2 3" key="1">
    <citation type="submission" date="2020-10" db="EMBL/GenBank/DDBJ databases">
        <title>Connecting structure to function with the recovery of over 1000 high-quality activated sludge metagenome-assembled genomes encoding full-length rRNA genes using long-read sequencing.</title>
        <authorList>
            <person name="Singleton C.M."/>
            <person name="Petriglieri F."/>
            <person name="Kristensen J.M."/>
            <person name="Kirkegaard R.H."/>
            <person name="Michaelsen T.Y."/>
            <person name="Andersen M.H."/>
            <person name="Karst S.M."/>
            <person name="Dueholm M.S."/>
            <person name="Nielsen P.H."/>
            <person name="Albertsen M."/>
        </authorList>
    </citation>
    <scope>NUCLEOTIDE SEQUENCE [LARGE SCALE GENOMIC DNA]</scope>
    <source>
        <strain evidence="2">EsbW_18-Q3-R4-48_BATAC.285</strain>
    </source>
</reference>
<proteinExistence type="predicted"/>
<dbReference type="NCBIfam" id="TIGR04490">
    <property type="entry name" value="SoxZ_true"/>
    <property type="match status" value="1"/>
</dbReference>
<dbReference type="Pfam" id="PF08770">
    <property type="entry name" value="SoxZ"/>
    <property type="match status" value="1"/>
</dbReference>
<dbReference type="InterPro" id="IPR014756">
    <property type="entry name" value="Ig_E-set"/>
</dbReference>
<comment type="caution">
    <text evidence="2">The sequence shown here is derived from an EMBL/GenBank/DDBJ whole genome shotgun (WGS) entry which is preliminary data.</text>
</comment>
<dbReference type="InterPro" id="IPR014880">
    <property type="entry name" value="SoxZ_dom"/>
</dbReference>
<dbReference type="Proteomes" id="UP000697998">
    <property type="component" value="Unassembled WGS sequence"/>
</dbReference>
<dbReference type="SUPFAM" id="SSF81296">
    <property type="entry name" value="E set domains"/>
    <property type="match status" value="1"/>
</dbReference>
<dbReference type="EMBL" id="JADJMH010000009">
    <property type="protein sequence ID" value="MBK7675222.1"/>
    <property type="molecule type" value="Genomic_DNA"/>
</dbReference>
<gene>
    <name evidence="2" type="primary">soxZ</name>
    <name evidence="2" type="ORF">IPJ27_10970</name>
</gene>
<evidence type="ECO:0000259" key="1">
    <source>
        <dbReference type="Pfam" id="PF08770"/>
    </source>
</evidence>
<dbReference type="InterPro" id="IPR013783">
    <property type="entry name" value="Ig-like_fold"/>
</dbReference>
<evidence type="ECO:0000313" key="2">
    <source>
        <dbReference type="EMBL" id="MBK7675222.1"/>
    </source>
</evidence>
<sequence length="106" mass="11567">MAEPIKIRATLQGDITEIRVLMPHPMETGQRKDPESGKVVPAHFIQAFSLSANGNLLVSGQLNTSISRNPLFAFHAKGLKAGDRIAVEWSDTKGEMRRDEAILTAA</sequence>
<dbReference type="Gene3D" id="2.60.40.10">
    <property type="entry name" value="Immunoglobulins"/>
    <property type="match status" value="1"/>
</dbReference>
<feature type="domain" description="Sulphur oxidation protein SoxZ" evidence="1">
    <location>
        <begin position="8"/>
        <end position="100"/>
    </location>
</feature>
<name>A0A935PYW8_9PROT</name>